<dbReference type="PANTHER" id="PTHR43798">
    <property type="entry name" value="MONOACYLGLYCEROL LIPASE"/>
    <property type="match status" value="1"/>
</dbReference>
<reference evidence="2 3" key="1">
    <citation type="submission" date="2014-02" db="EMBL/GenBank/DDBJ databases">
        <title>Whole genome shotgun sequence of Rhodococcus wratislaviensis NBRC 100605.</title>
        <authorList>
            <person name="Hosoyama A."/>
            <person name="Tsuchikane K."/>
            <person name="Yoshida I."/>
            <person name="Ohji S."/>
            <person name="Ichikawa N."/>
            <person name="Yamazoe A."/>
            <person name="Fujita N."/>
        </authorList>
    </citation>
    <scope>NUCLEOTIDE SEQUENCE [LARGE SCALE GENOMIC DNA]</scope>
    <source>
        <strain evidence="2 3">NBRC 100605</strain>
    </source>
</reference>
<dbReference type="GO" id="GO:0047372">
    <property type="term" value="F:monoacylglycerol lipase activity"/>
    <property type="evidence" value="ECO:0007669"/>
    <property type="project" value="TreeGrafter"/>
</dbReference>
<dbReference type="GO" id="GO:0046464">
    <property type="term" value="P:acylglycerol catabolic process"/>
    <property type="evidence" value="ECO:0007669"/>
    <property type="project" value="TreeGrafter"/>
</dbReference>
<dbReference type="RefSeq" id="WP_037228620.1">
    <property type="nucleotide sequence ID" value="NZ_BAWF01000009.1"/>
</dbReference>
<keyword evidence="2" id="KW-0378">Hydrolase</keyword>
<dbReference type="EMBL" id="BAWF01000009">
    <property type="protein sequence ID" value="GAF43684.1"/>
    <property type="molecule type" value="Genomic_DNA"/>
</dbReference>
<dbReference type="Gene3D" id="3.40.50.1820">
    <property type="entry name" value="alpha/beta hydrolase"/>
    <property type="match status" value="1"/>
</dbReference>
<evidence type="ECO:0000313" key="2">
    <source>
        <dbReference type="EMBL" id="GAF43684.1"/>
    </source>
</evidence>
<sequence length="281" mass="30439">MNFQPGIRTGTTSQGGTKVTFYDSVGSDVTRPPIVLLHGTAGSAINNFWALFPMLAMRHRVIALDFVDPEDSEPTLEHYVGQAVSVIDELSPGRRATVVGYSLGAVIAASLAAHHPGLVDNLVLVAGWMKTDIQQRLRNDLWHSLNDLDRDALAAFMVLTAYSPRFLRSKTENELRDLVSKAGAGPDRGAKMALNRTIDLSAELGRITASTLVIGCTEDQMAPIWHSELLFGGIADARFASIPSGHGVVHERPSELFTLIDIFVSEPHRFDSGAVLTSDHA</sequence>
<organism evidence="2 3">
    <name type="scientific">Rhodococcus wratislaviensis NBRC 100605</name>
    <dbReference type="NCBI Taxonomy" id="1219028"/>
    <lineage>
        <taxon>Bacteria</taxon>
        <taxon>Bacillati</taxon>
        <taxon>Actinomycetota</taxon>
        <taxon>Actinomycetes</taxon>
        <taxon>Mycobacteriales</taxon>
        <taxon>Nocardiaceae</taxon>
        <taxon>Rhodococcus</taxon>
    </lineage>
</organism>
<keyword evidence="3" id="KW-1185">Reference proteome</keyword>
<evidence type="ECO:0000313" key="3">
    <source>
        <dbReference type="Proteomes" id="UP000019491"/>
    </source>
</evidence>
<evidence type="ECO:0000259" key="1">
    <source>
        <dbReference type="Pfam" id="PF00561"/>
    </source>
</evidence>
<dbReference type="Pfam" id="PF00561">
    <property type="entry name" value="Abhydrolase_1"/>
    <property type="match status" value="1"/>
</dbReference>
<name>X0PMA7_RHOWR</name>
<dbReference type="OrthoDB" id="4944883at2"/>
<dbReference type="AlphaFoldDB" id="X0PMA7"/>
<dbReference type="SUPFAM" id="SSF53474">
    <property type="entry name" value="alpha/beta-Hydrolases"/>
    <property type="match status" value="1"/>
</dbReference>
<accession>X0PMA7</accession>
<proteinExistence type="predicted"/>
<gene>
    <name evidence="2" type="ORF">RW1_009_01080</name>
</gene>
<protein>
    <submittedName>
        <fullName evidence="2">Putative hydrolase</fullName>
    </submittedName>
</protein>
<dbReference type="InterPro" id="IPR000073">
    <property type="entry name" value="AB_hydrolase_1"/>
</dbReference>
<comment type="caution">
    <text evidence="2">The sequence shown here is derived from an EMBL/GenBank/DDBJ whole genome shotgun (WGS) entry which is preliminary data.</text>
</comment>
<dbReference type="Proteomes" id="UP000019491">
    <property type="component" value="Unassembled WGS sequence"/>
</dbReference>
<dbReference type="PANTHER" id="PTHR43798:SF33">
    <property type="entry name" value="HYDROLASE, PUTATIVE (AFU_ORTHOLOGUE AFUA_2G14860)-RELATED"/>
    <property type="match status" value="1"/>
</dbReference>
<dbReference type="InterPro" id="IPR050266">
    <property type="entry name" value="AB_hydrolase_sf"/>
</dbReference>
<dbReference type="InterPro" id="IPR029058">
    <property type="entry name" value="AB_hydrolase_fold"/>
</dbReference>
<dbReference type="GO" id="GO:0016020">
    <property type="term" value="C:membrane"/>
    <property type="evidence" value="ECO:0007669"/>
    <property type="project" value="TreeGrafter"/>
</dbReference>
<feature type="domain" description="AB hydrolase-1" evidence="1">
    <location>
        <begin position="32"/>
        <end position="251"/>
    </location>
</feature>